<keyword evidence="4" id="KW-0067">ATP-binding</keyword>
<dbReference type="InterPro" id="IPR000719">
    <property type="entry name" value="Prot_kinase_dom"/>
</dbReference>
<comment type="caution">
    <text evidence="7">The sequence shown here is derived from an EMBL/GenBank/DDBJ whole genome shotgun (WGS) entry which is preliminary data.</text>
</comment>
<dbReference type="SUPFAM" id="SSF56112">
    <property type="entry name" value="Protein kinase-like (PK-like)"/>
    <property type="match status" value="1"/>
</dbReference>
<evidence type="ECO:0000256" key="5">
    <source>
        <dbReference type="SAM" id="MobiDB-lite"/>
    </source>
</evidence>
<dbReference type="PROSITE" id="PS50011">
    <property type="entry name" value="PROTEIN_KINASE_DOM"/>
    <property type="match status" value="1"/>
</dbReference>
<evidence type="ECO:0000256" key="4">
    <source>
        <dbReference type="ARBA" id="ARBA00022840"/>
    </source>
</evidence>
<sequence length="301" mass="33535">MDERYRIEQELGRGRAGAVYEAYDTELNRLVALRRFDTTEENFHNEEWLKRFNEVVSDLSGISHSNILSVFDAGVDEQGPYLVTAHVEGLRLSQILKQKEQMSLRSIYDLTRQCLDALQAAENAGYYHHALCPSSVLGTPKASGGYHYILMDLGHSKLIPLVAGGDQRALSKTLDPALMAPEIFDGKPCGAKSSLYMLGQLVYWVSVGGHPLAGLPLDLAHAKHQAGEIPYLRGYRADIPEVFRKWIYWLIESDPSKRPESVLVAIQELPSFEAATTAPSLPQPMRMGAEDMSPNYKAETD</sequence>
<dbReference type="RefSeq" id="WP_377094704.1">
    <property type="nucleotide sequence ID" value="NZ_JBHSJM010000001.1"/>
</dbReference>
<protein>
    <submittedName>
        <fullName evidence="7">Serine/threonine protein kinase</fullName>
    </submittedName>
</protein>
<keyword evidence="8" id="KW-1185">Reference proteome</keyword>
<evidence type="ECO:0000256" key="2">
    <source>
        <dbReference type="ARBA" id="ARBA00022741"/>
    </source>
</evidence>
<keyword evidence="3 7" id="KW-0418">Kinase</keyword>
<dbReference type="Pfam" id="PF00069">
    <property type="entry name" value="Pkinase"/>
    <property type="match status" value="1"/>
</dbReference>
<proteinExistence type="predicted"/>
<feature type="region of interest" description="Disordered" evidence="5">
    <location>
        <begin position="275"/>
        <end position="301"/>
    </location>
</feature>
<dbReference type="PANTHER" id="PTHR43289">
    <property type="entry name" value="MITOGEN-ACTIVATED PROTEIN KINASE KINASE KINASE 20-RELATED"/>
    <property type="match status" value="1"/>
</dbReference>
<evidence type="ECO:0000256" key="1">
    <source>
        <dbReference type="ARBA" id="ARBA00022679"/>
    </source>
</evidence>
<name>A0ABW5E2U2_9BACT</name>
<dbReference type="EMBL" id="JBHUJC010000026">
    <property type="protein sequence ID" value="MFD2276744.1"/>
    <property type="molecule type" value="Genomic_DNA"/>
</dbReference>
<dbReference type="PANTHER" id="PTHR43289:SF6">
    <property type="entry name" value="SERINE_THREONINE-PROTEIN KINASE NEKL-3"/>
    <property type="match status" value="1"/>
</dbReference>
<evidence type="ECO:0000259" key="6">
    <source>
        <dbReference type="PROSITE" id="PS50011"/>
    </source>
</evidence>
<keyword evidence="7" id="KW-0723">Serine/threonine-protein kinase</keyword>
<dbReference type="Proteomes" id="UP001597297">
    <property type="component" value="Unassembled WGS sequence"/>
</dbReference>
<evidence type="ECO:0000313" key="8">
    <source>
        <dbReference type="Proteomes" id="UP001597297"/>
    </source>
</evidence>
<dbReference type="Gene3D" id="3.30.200.20">
    <property type="entry name" value="Phosphorylase Kinase, domain 1"/>
    <property type="match status" value="1"/>
</dbReference>
<keyword evidence="1" id="KW-0808">Transferase</keyword>
<keyword evidence="2" id="KW-0547">Nucleotide-binding</keyword>
<dbReference type="SMART" id="SM00220">
    <property type="entry name" value="S_TKc"/>
    <property type="match status" value="1"/>
</dbReference>
<accession>A0ABW5E2U2</accession>
<dbReference type="GO" id="GO:0004674">
    <property type="term" value="F:protein serine/threonine kinase activity"/>
    <property type="evidence" value="ECO:0007669"/>
    <property type="project" value="UniProtKB-KW"/>
</dbReference>
<gene>
    <name evidence="7" type="ORF">ACFSQZ_09715</name>
</gene>
<evidence type="ECO:0000313" key="7">
    <source>
        <dbReference type="EMBL" id="MFD2276744.1"/>
    </source>
</evidence>
<dbReference type="InterPro" id="IPR011009">
    <property type="entry name" value="Kinase-like_dom_sf"/>
</dbReference>
<reference evidence="8" key="1">
    <citation type="journal article" date="2019" name="Int. J. Syst. Evol. Microbiol.">
        <title>The Global Catalogue of Microorganisms (GCM) 10K type strain sequencing project: providing services to taxonomists for standard genome sequencing and annotation.</title>
        <authorList>
            <consortium name="The Broad Institute Genomics Platform"/>
            <consortium name="The Broad Institute Genome Sequencing Center for Infectious Disease"/>
            <person name="Wu L."/>
            <person name="Ma J."/>
        </authorList>
    </citation>
    <scope>NUCLEOTIDE SEQUENCE [LARGE SCALE GENOMIC DNA]</scope>
    <source>
        <strain evidence="8">JCM 16545</strain>
    </source>
</reference>
<feature type="domain" description="Protein kinase" evidence="6">
    <location>
        <begin position="5"/>
        <end position="272"/>
    </location>
</feature>
<dbReference type="Gene3D" id="1.10.510.10">
    <property type="entry name" value="Transferase(Phosphotransferase) domain 1"/>
    <property type="match status" value="1"/>
</dbReference>
<organism evidence="7 8">
    <name type="scientific">Rubritalea spongiae</name>
    <dbReference type="NCBI Taxonomy" id="430797"/>
    <lineage>
        <taxon>Bacteria</taxon>
        <taxon>Pseudomonadati</taxon>
        <taxon>Verrucomicrobiota</taxon>
        <taxon>Verrucomicrobiia</taxon>
        <taxon>Verrucomicrobiales</taxon>
        <taxon>Rubritaleaceae</taxon>
        <taxon>Rubritalea</taxon>
    </lineage>
</organism>
<dbReference type="CDD" id="cd14014">
    <property type="entry name" value="STKc_PknB_like"/>
    <property type="match status" value="1"/>
</dbReference>
<evidence type="ECO:0000256" key="3">
    <source>
        <dbReference type="ARBA" id="ARBA00022777"/>
    </source>
</evidence>